<sequence length="254" mass="29000">MPHGRRFSYGGMEKKAPAIQRHDTGQTEFLMGRSVIHGSTKSIVYDRGANPWTPSKLSCGPSLLISEDYIRIEVTTQSSSENQYSNPVEYHGVPTRCSRRHEKRTLQYDLVFAASAETSNSRRAARQLRFEDELVLLICLTKRFRFFVNTANIGGFWYTRRERLWKKENSFASYSFLASLGSVLPHRVSSARFPLTTKAVYLVLADEYLIGRISVTRYIPPTRLCGGHVVFMRDESAICEIPRIKGERPVLKGR</sequence>
<name>F4WZS1_ACREC</name>
<protein>
    <submittedName>
        <fullName evidence="1">Uncharacterized protein</fullName>
    </submittedName>
</protein>
<proteinExistence type="predicted"/>
<keyword evidence="2" id="KW-1185">Reference proteome</keyword>
<gene>
    <name evidence="1" type="ORF">G5I_11529</name>
</gene>
<reference evidence="1" key="1">
    <citation type="submission" date="2011-02" db="EMBL/GenBank/DDBJ databases">
        <title>The genome of the leaf-cutting ant Acromyrmex echinatior suggests key adaptations to social evolution and fungus farming.</title>
        <authorList>
            <person name="Nygaard S."/>
            <person name="Zhang G."/>
        </authorList>
    </citation>
    <scope>NUCLEOTIDE SEQUENCE</scope>
</reference>
<accession>F4WZS1</accession>
<evidence type="ECO:0000313" key="2">
    <source>
        <dbReference type="Proteomes" id="UP000007755"/>
    </source>
</evidence>
<dbReference type="InParanoid" id="F4WZS1"/>
<dbReference type="AlphaFoldDB" id="F4WZS1"/>
<dbReference type="EMBL" id="GL888480">
    <property type="protein sequence ID" value="EGI60346.1"/>
    <property type="molecule type" value="Genomic_DNA"/>
</dbReference>
<evidence type="ECO:0000313" key="1">
    <source>
        <dbReference type="EMBL" id="EGI60346.1"/>
    </source>
</evidence>
<organism evidence="2">
    <name type="scientific">Acromyrmex echinatior</name>
    <name type="common">Panamanian leafcutter ant</name>
    <name type="synonym">Acromyrmex octospinosus echinatior</name>
    <dbReference type="NCBI Taxonomy" id="103372"/>
    <lineage>
        <taxon>Eukaryota</taxon>
        <taxon>Metazoa</taxon>
        <taxon>Ecdysozoa</taxon>
        <taxon>Arthropoda</taxon>
        <taxon>Hexapoda</taxon>
        <taxon>Insecta</taxon>
        <taxon>Pterygota</taxon>
        <taxon>Neoptera</taxon>
        <taxon>Endopterygota</taxon>
        <taxon>Hymenoptera</taxon>
        <taxon>Apocrita</taxon>
        <taxon>Aculeata</taxon>
        <taxon>Formicoidea</taxon>
        <taxon>Formicidae</taxon>
        <taxon>Myrmicinae</taxon>
        <taxon>Acromyrmex</taxon>
    </lineage>
</organism>
<dbReference type="Proteomes" id="UP000007755">
    <property type="component" value="Unassembled WGS sequence"/>
</dbReference>